<evidence type="ECO:0000256" key="3">
    <source>
        <dbReference type="ARBA" id="ARBA00023163"/>
    </source>
</evidence>
<evidence type="ECO:0000313" key="6">
    <source>
        <dbReference type="Proteomes" id="UP000289996"/>
    </source>
</evidence>
<proteinExistence type="predicted"/>
<dbReference type="SUPFAM" id="SSF64288">
    <property type="entry name" value="Chorismate lyase-like"/>
    <property type="match status" value="1"/>
</dbReference>
<dbReference type="EMBL" id="UYIG01000001">
    <property type="protein sequence ID" value="VDG26892.1"/>
    <property type="molecule type" value="Genomic_DNA"/>
</dbReference>
<dbReference type="InterPro" id="IPR011663">
    <property type="entry name" value="UTRA"/>
</dbReference>
<dbReference type="PANTHER" id="PTHR44846">
    <property type="entry name" value="MANNOSYL-D-GLYCERATE TRANSPORT/METABOLISM SYSTEM REPRESSOR MNGR-RELATED"/>
    <property type="match status" value="1"/>
</dbReference>
<dbReference type="GO" id="GO:0003700">
    <property type="term" value="F:DNA-binding transcription factor activity"/>
    <property type="evidence" value="ECO:0007669"/>
    <property type="project" value="InterPro"/>
</dbReference>
<gene>
    <name evidence="5" type="ORF">MUDAN_MDHGFNIF_00287</name>
</gene>
<organism evidence="5 6">
    <name type="scientific">Lactiplantibacillus mudanjiangensis</name>
    <dbReference type="NCBI Taxonomy" id="1296538"/>
    <lineage>
        <taxon>Bacteria</taxon>
        <taxon>Bacillati</taxon>
        <taxon>Bacillota</taxon>
        <taxon>Bacilli</taxon>
        <taxon>Lactobacillales</taxon>
        <taxon>Lactobacillaceae</taxon>
        <taxon>Lactiplantibacillus</taxon>
    </lineage>
</organism>
<dbReference type="Pfam" id="PF00392">
    <property type="entry name" value="GntR"/>
    <property type="match status" value="1"/>
</dbReference>
<keyword evidence="6" id="KW-1185">Reference proteome</keyword>
<dbReference type="AlphaFoldDB" id="A0A660DUP6"/>
<reference evidence="5 6" key="1">
    <citation type="submission" date="2018-11" db="EMBL/GenBank/DDBJ databases">
        <authorList>
            <person name="Wuyts S."/>
        </authorList>
    </citation>
    <scope>NUCLEOTIDE SEQUENCE [LARGE SCALE GENOMIC DNA]</scope>
    <source>
        <strain evidence="5">Lactobacillus mudanjiangensis AMBF249</strain>
    </source>
</reference>
<dbReference type="CDD" id="cd07377">
    <property type="entry name" value="WHTH_GntR"/>
    <property type="match status" value="1"/>
</dbReference>
<evidence type="ECO:0000256" key="2">
    <source>
        <dbReference type="ARBA" id="ARBA00023125"/>
    </source>
</evidence>
<dbReference type="Gene3D" id="1.10.10.10">
    <property type="entry name" value="Winged helix-like DNA-binding domain superfamily/Winged helix DNA-binding domain"/>
    <property type="match status" value="1"/>
</dbReference>
<accession>A0A660DUP6</accession>
<dbReference type="SMART" id="SM00866">
    <property type="entry name" value="UTRA"/>
    <property type="match status" value="1"/>
</dbReference>
<dbReference type="InterPro" id="IPR036388">
    <property type="entry name" value="WH-like_DNA-bd_sf"/>
</dbReference>
<dbReference type="SUPFAM" id="SSF46785">
    <property type="entry name" value="Winged helix' DNA-binding domain"/>
    <property type="match status" value="1"/>
</dbReference>
<dbReference type="InterPro" id="IPR036390">
    <property type="entry name" value="WH_DNA-bd_sf"/>
</dbReference>
<keyword evidence="2" id="KW-0238">DNA-binding</keyword>
<dbReference type="PROSITE" id="PS50949">
    <property type="entry name" value="HTH_GNTR"/>
    <property type="match status" value="1"/>
</dbReference>
<keyword evidence="1" id="KW-0805">Transcription regulation</keyword>
<dbReference type="InterPro" id="IPR050679">
    <property type="entry name" value="Bact_HTH_transcr_reg"/>
</dbReference>
<dbReference type="InterPro" id="IPR000524">
    <property type="entry name" value="Tscrpt_reg_HTH_GntR"/>
</dbReference>
<dbReference type="Gene3D" id="3.40.1410.10">
    <property type="entry name" value="Chorismate lyase-like"/>
    <property type="match status" value="1"/>
</dbReference>
<protein>
    <submittedName>
        <fullName evidence="5">GntR family transcriptional regulator [Lactobacillus sakei]</fullName>
    </submittedName>
</protein>
<dbReference type="GO" id="GO:0045892">
    <property type="term" value="P:negative regulation of DNA-templated transcription"/>
    <property type="evidence" value="ECO:0007669"/>
    <property type="project" value="TreeGrafter"/>
</dbReference>
<dbReference type="PRINTS" id="PR00035">
    <property type="entry name" value="HTHGNTR"/>
</dbReference>
<evidence type="ECO:0000256" key="1">
    <source>
        <dbReference type="ARBA" id="ARBA00023015"/>
    </source>
</evidence>
<keyword evidence="3" id="KW-0804">Transcription</keyword>
<dbReference type="InterPro" id="IPR028978">
    <property type="entry name" value="Chorismate_lyase_/UTRA_dom_sf"/>
</dbReference>
<evidence type="ECO:0000259" key="4">
    <source>
        <dbReference type="PROSITE" id="PS50949"/>
    </source>
</evidence>
<dbReference type="Proteomes" id="UP000289996">
    <property type="component" value="Unassembled WGS sequence"/>
</dbReference>
<dbReference type="PANTHER" id="PTHR44846:SF1">
    <property type="entry name" value="MANNOSYL-D-GLYCERATE TRANSPORT_METABOLISM SYSTEM REPRESSOR MNGR-RELATED"/>
    <property type="match status" value="1"/>
</dbReference>
<sequence>MIMKKVEFITQDLLSKIYQQSFEGNKLPNQRDLADIYHVSRDTVQKALGRLTDMGLIRSVRGSGIFIKNAGRKNPLIYNSLTQNPYDRIRSETVFLKKIMADENDCRIFGLKKPQPIWIFQRIRIVNFQIVQIETSKMPVALFQDLTAAIIEHSVQEYVQSAGFNISHYITSYSPVLLDKSQAKLLQCKPHLPAMKIINRSLLDDGRVYEYSEVIALDYTCTYIVPFNKLSHAERQQKKADR</sequence>
<dbReference type="GO" id="GO:0003677">
    <property type="term" value="F:DNA binding"/>
    <property type="evidence" value="ECO:0007669"/>
    <property type="project" value="UniProtKB-KW"/>
</dbReference>
<name>A0A660DUP6_9LACO</name>
<feature type="domain" description="HTH gntR-type" evidence="4">
    <location>
        <begin position="3"/>
        <end position="70"/>
    </location>
</feature>
<dbReference type="SMART" id="SM00345">
    <property type="entry name" value="HTH_GNTR"/>
    <property type="match status" value="1"/>
</dbReference>
<dbReference type="Pfam" id="PF07702">
    <property type="entry name" value="UTRA"/>
    <property type="match status" value="1"/>
</dbReference>
<evidence type="ECO:0000313" key="5">
    <source>
        <dbReference type="EMBL" id="VDG26892.1"/>
    </source>
</evidence>